<feature type="compositionally biased region" description="Polar residues" evidence="2">
    <location>
        <begin position="336"/>
        <end position="349"/>
    </location>
</feature>
<evidence type="ECO:0000256" key="1">
    <source>
        <dbReference type="PROSITE-ProRule" id="PRU00023"/>
    </source>
</evidence>
<feature type="compositionally biased region" description="Acidic residues" evidence="2">
    <location>
        <begin position="316"/>
        <end position="332"/>
    </location>
</feature>
<feature type="compositionally biased region" description="Polar residues" evidence="2">
    <location>
        <begin position="248"/>
        <end position="257"/>
    </location>
</feature>
<dbReference type="InterPro" id="IPR036770">
    <property type="entry name" value="Ankyrin_rpt-contain_sf"/>
</dbReference>
<feature type="region of interest" description="Disordered" evidence="2">
    <location>
        <begin position="1"/>
        <end position="43"/>
    </location>
</feature>
<dbReference type="PROSITE" id="PS50297">
    <property type="entry name" value="ANK_REP_REGION"/>
    <property type="match status" value="2"/>
</dbReference>
<comment type="caution">
    <text evidence="3">The sequence shown here is derived from an EMBL/GenBank/DDBJ whole genome shotgun (WGS) entry which is preliminary data.</text>
</comment>
<dbReference type="Pfam" id="PF12796">
    <property type="entry name" value="Ank_2"/>
    <property type="match status" value="1"/>
</dbReference>
<feature type="region of interest" description="Disordered" evidence="2">
    <location>
        <begin position="239"/>
        <end position="275"/>
    </location>
</feature>
<dbReference type="Proteomes" id="UP000663844">
    <property type="component" value="Unassembled WGS sequence"/>
</dbReference>
<evidence type="ECO:0000313" key="4">
    <source>
        <dbReference type="Proteomes" id="UP000663844"/>
    </source>
</evidence>
<feature type="compositionally biased region" description="Polar residues" evidence="2">
    <location>
        <begin position="558"/>
        <end position="577"/>
    </location>
</feature>
<dbReference type="InterPro" id="IPR053210">
    <property type="entry name" value="ANKRD12"/>
</dbReference>
<feature type="compositionally biased region" description="Basic residues" evidence="2">
    <location>
        <begin position="1"/>
        <end position="10"/>
    </location>
</feature>
<keyword evidence="1" id="KW-0040">ANK repeat</keyword>
<dbReference type="Gene3D" id="1.25.40.20">
    <property type="entry name" value="Ankyrin repeat-containing domain"/>
    <property type="match status" value="1"/>
</dbReference>
<feature type="compositionally biased region" description="Low complexity" evidence="2">
    <location>
        <begin position="67"/>
        <end position="81"/>
    </location>
</feature>
<dbReference type="InterPro" id="IPR002110">
    <property type="entry name" value="Ankyrin_rpt"/>
</dbReference>
<feature type="region of interest" description="Disordered" evidence="2">
    <location>
        <begin position="551"/>
        <end position="613"/>
    </location>
</feature>
<evidence type="ECO:0000313" key="3">
    <source>
        <dbReference type="EMBL" id="CAF3998253.1"/>
    </source>
</evidence>
<protein>
    <submittedName>
        <fullName evidence="3">Uncharacterized protein</fullName>
    </submittedName>
</protein>
<dbReference type="SUPFAM" id="SSF48403">
    <property type="entry name" value="Ankyrin repeat"/>
    <property type="match status" value="1"/>
</dbReference>
<dbReference type="AlphaFoldDB" id="A0A819NFP7"/>
<feature type="repeat" description="ANK" evidence="1">
    <location>
        <begin position="186"/>
        <end position="218"/>
    </location>
</feature>
<reference evidence="3" key="1">
    <citation type="submission" date="2021-02" db="EMBL/GenBank/DDBJ databases">
        <authorList>
            <person name="Nowell W R."/>
        </authorList>
    </citation>
    <scope>NUCLEOTIDE SEQUENCE</scope>
</reference>
<proteinExistence type="predicted"/>
<dbReference type="PANTHER" id="PTHR24149">
    <property type="entry name" value="ANKYRIN REPEAT DOMAIN-CONTAINING PROTEIN 12"/>
    <property type="match status" value="1"/>
</dbReference>
<dbReference type="PROSITE" id="PS50088">
    <property type="entry name" value="ANK_REPEAT"/>
    <property type="match status" value="2"/>
</dbReference>
<feature type="repeat" description="ANK" evidence="1">
    <location>
        <begin position="96"/>
        <end position="128"/>
    </location>
</feature>
<dbReference type="GO" id="GO:0005654">
    <property type="term" value="C:nucleoplasm"/>
    <property type="evidence" value="ECO:0007669"/>
    <property type="project" value="TreeGrafter"/>
</dbReference>
<name>A0A819NFP7_9BILA</name>
<dbReference type="SMART" id="SM00248">
    <property type="entry name" value="ANK"/>
    <property type="match status" value="3"/>
</dbReference>
<feature type="compositionally biased region" description="Polar residues" evidence="2">
    <location>
        <begin position="585"/>
        <end position="601"/>
    </location>
</feature>
<evidence type="ECO:0000256" key="2">
    <source>
        <dbReference type="SAM" id="MobiDB-lite"/>
    </source>
</evidence>
<sequence>MTTTGKRRRYPTADSINEFDDDNEEVLNSNSELTNKRRGSATADLTSHRLIVSERQQLAVLKQLTAGDESNSGSLSSCSGGTQQQRPTKIHRRNEHGETILHTSARKGDLKQLKKALKDNANVNEEDNAGWTPLHEGNSFEFNLKNDIDGRASIVSQTNAAVTKNQFKAARLLLKSGANANAPGPERQTPLVDAVLNNNTKMVELLLNYSADTSVVDFSRLNEPMIKVLKREITTLDVSDNENDEDSLSPSSPMTSIDDSEHEEEKIDKNLVQSSSSSYISKKPFHHFHEYSSDSIANNKTYTVFNDLSRKNPYDFESDEDDVNDDNDDDDERIGNSKQRTTSGTSNDNNDIKNPIHSFKEQLPFNNENIHRVPPLKIVLARTISHKNTDTESNNSSTMDDNSLMETLSLPIIEQNEKFLSTVITSSDFNNKVMTLGKKQDENILLSTDEKSSIVSSINELQKQSTHMIISTLLNDIITQIDPTTSIPLTLLKTNEIIQREKQNELKITTRTLRSHAKGKLNTLISNQCSNDYRRVSNRRRIFDKNINERFQRKKTLSEPSQHSETSSNFDDQTSENLHGKTESMDATNTTSNDGTSSIVHNHSDMDLLPTDKRRLREKNTGLLNSTEGSTTINSSSAEENVSIETITRDIPVNGIKQFLEIRQQVRKLK</sequence>
<dbReference type="PANTHER" id="PTHR24149:SF14">
    <property type="entry name" value="ANKYRIN REPEAT DOMAIN 12"/>
    <property type="match status" value="1"/>
</dbReference>
<feature type="compositionally biased region" description="Basic and acidic residues" evidence="2">
    <location>
        <begin position="602"/>
        <end position="613"/>
    </location>
</feature>
<accession>A0A819NFP7</accession>
<organism evidence="3 4">
    <name type="scientific">Adineta steineri</name>
    <dbReference type="NCBI Taxonomy" id="433720"/>
    <lineage>
        <taxon>Eukaryota</taxon>
        <taxon>Metazoa</taxon>
        <taxon>Spiralia</taxon>
        <taxon>Gnathifera</taxon>
        <taxon>Rotifera</taxon>
        <taxon>Eurotatoria</taxon>
        <taxon>Bdelloidea</taxon>
        <taxon>Adinetida</taxon>
        <taxon>Adinetidae</taxon>
        <taxon>Adineta</taxon>
    </lineage>
</organism>
<gene>
    <name evidence="3" type="ORF">OXD698_LOCUS29362</name>
</gene>
<dbReference type="EMBL" id="CAJOAZ010003294">
    <property type="protein sequence ID" value="CAF3998253.1"/>
    <property type="molecule type" value="Genomic_DNA"/>
</dbReference>
<feature type="region of interest" description="Disordered" evidence="2">
    <location>
        <begin position="310"/>
        <end position="356"/>
    </location>
</feature>
<feature type="region of interest" description="Disordered" evidence="2">
    <location>
        <begin position="67"/>
        <end position="91"/>
    </location>
</feature>